<feature type="domain" description="PiggyBac transposable element-derived protein" evidence="2">
    <location>
        <begin position="299"/>
        <end position="359"/>
    </location>
</feature>
<accession>A0A1X7T5W6</accession>
<evidence type="ECO:0000259" key="2">
    <source>
        <dbReference type="Pfam" id="PF13843"/>
    </source>
</evidence>
<evidence type="ECO:0000313" key="3">
    <source>
        <dbReference type="EnsemblMetazoa" id="Aqu2.1.09627_001"/>
    </source>
</evidence>
<dbReference type="InterPro" id="IPR029526">
    <property type="entry name" value="PGBD"/>
</dbReference>
<dbReference type="InParanoid" id="A0A1X7T5W6"/>
<reference evidence="3" key="1">
    <citation type="submission" date="2017-05" db="UniProtKB">
        <authorList>
            <consortium name="EnsemblMetazoa"/>
        </authorList>
    </citation>
    <scope>IDENTIFICATION</scope>
</reference>
<organism evidence="3">
    <name type="scientific">Amphimedon queenslandica</name>
    <name type="common">Sponge</name>
    <dbReference type="NCBI Taxonomy" id="400682"/>
    <lineage>
        <taxon>Eukaryota</taxon>
        <taxon>Metazoa</taxon>
        <taxon>Porifera</taxon>
        <taxon>Demospongiae</taxon>
        <taxon>Heteroscleromorpha</taxon>
        <taxon>Haplosclerida</taxon>
        <taxon>Niphatidae</taxon>
        <taxon>Amphimedon</taxon>
    </lineage>
</organism>
<dbReference type="PANTHER" id="PTHR46599">
    <property type="entry name" value="PIGGYBAC TRANSPOSABLE ELEMENT-DERIVED PROTEIN 4"/>
    <property type="match status" value="1"/>
</dbReference>
<feature type="signal peptide" evidence="1">
    <location>
        <begin position="1"/>
        <end position="19"/>
    </location>
</feature>
<feature type="chain" id="PRO_5010853262" description="PiggyBac transposable element-derived protein domain-containing protein" evidence="1">
    <location>
        <begin position="20"/>
        <end position="366"/>
    </location>
</feature>
<name>A0A1X7T5W6_AMPQE</name>
<dbReference type="Pfam" id="PF13843">
    <property type="entry name" value="DDE_Tnp_1_7"/>
    <property type="match status" value="2"/>
</dbReference>
<dbReference type="PANTHER" id="PTHR46599:SF3">
    <property type="entry name" value="PIGGYBAC TRANSPOSABLE ELEMENT-DERIVED PROTEIN 4"/>
    <property type="match status" value="1"/>
</dbReference>
<dbReference type="EnsemblMetazoa" id="Aqu2.1.09627_001">
    <property type="protein sequence ID" value="Aqu2.1.09627_001"/>
    <property type="gene ID" value="Aqu2.1.09627"/>
</dbReference>
<dbReference type="OrthoDB" id="5876240at2759"/>
<protein>
    <recommendedName>
        <fullName evidence="2">PiggyBac transposable element-derived protein domain-containing protein</fullName>
    </recommendedName>
</protein>
<keyword evidence="1" id="KW-0732">Signal</keyword>
<dbReference type="AlphaFoldDB" id="A0A1X7T5W6"/>
<sequence>MSSVKRVMMILMAISRTQTVVMIVKNTAALAGPAATASHYISLSSQTLAGPSATASHYSSLPSQTLAGPSATASHHSSLSSQSKTVINVLHVLFVAYTLIALAGPSATASHYSSLPSQSLAGPSATAYLSSTIPSQTLVQPSATVSSIAVSPVSLTCVFTGNPGRAQGAIKGNSPIDFFNAFFDENVKDLIYTETTCYAEQDIRNTEAHLQLHKHARGNQWKHNPMNREEVNILLSVLIVMGVVGFLTQRSYWSTKWPLNCDIFKGIITGRRFDLLMRYLYLNDKDKMPPKGSKTPGVTEKGLGHKVATELVSDYRDKGYTLFMDNYYSSPKLFNDLVKSRFCACSTVRSDRRGIKQTFKDKVLSI</sequence>
<feature type="domain" description="PiggyBac transposable element-derived protein" evidence="2">
    <location>
        <begin position="174"/>
        <end position="292"/>
    </location>
</feature>
<proteinExistence type="predicted"/>
<evidence type="ECO:0000256" key="1">
    <source>
        <dbReference type="SAM" id="SignalP"/>
    </source>
</evidence>